<gene>
    <name evidence="2" type="ORF">CCMP2556_LOCUS18476</name>
</gene>
<sequence>MEKATPRYRREPPPEEMPVNPERPTLKLRQISEGRLIVPRDIRQTFLSCPVFGPEWRSILKEFDSQRGQAVAGSDGGGNQGDAAAGKALTKNEEAKTE</sequence>
<dbReference type="Proteomes" id="UP001642484">
    <property type="component" value="Unassembled WGS sequence"/>
</dbReference>
<dbReference type="EMBL" id="CAXAMN010010501">
    <property type="protein sequence ID" value="CAK9031916.1"/>
    <property type="molecule type" value="Genomic_DNA"/>
</dbReference>
<feature type="region of interest" description="Disordered" evidence="1">
    <location>
        <begin position="1"/>
        <end position="23"/>
    </location>
</feature>
<reference evidence="2 3" key="1">
    <citation type="submission" date="2024-02" db="EMBL/GenBank/DDBJ databases">
        <authorList>
            <person name="Chen Y."/>
            <person name="Shah S."/>
            <person name="Dougan E. K."/>
            <person name="Thang M."/>
            <person name="Chan C."/>
        </authorList>
    </citation>
    <scope>NUCLEOTIDE SEQUENCE [LARGE SCALE GENOMIC DNA]</scope>
</reference>
<feature type="region of interest" description="Disordered" evidence="1">
    <location>
        <begin position="66"/>
        <end position="98"/>
    </location>
</feature>
<comment type="caution">
    <text evidence="2">The sequence shown here is derived from an EMBL/GenBank/DDBJ whole genome shotgun (WGS) entry which is preliminary data.</text>
</comment>
<evidence type="ECO:0000256" key="1">
    <source>
        <dbReference type="SAM" id="MobiDB-lite"/>
    </source>
</evidence>
<proteinExistence type="predicted"/>
<feature type="non-terminal residue" evidence="2">
    <location>
        <position position="98"/>
    </location>
</feature>
<evidence type="ECO:0000313" key="3">
    <source>
        <dbReference type="Proteomes" id="UP001642484"/>
    </source>
</evidence>
<accession>A0ABP0KYD9</accession>
<organism evidence="2 3">
    <name type="scientific">Durusdinium trenchii</name>
    <dbReference type="NCBI Taxonomy" id="1381693"/>
    <lineage>
        <taxon>Eukaryota</taxon>
        <taxon>Sar</taxon>
        <taxon>Alveolata</taxon>
        <taxon>Dinophyceae</taxon>
        <taxon>Suessiales</taxon>
        <taxon>Symbiodiniaceae</taxon>
        <taxon>Durusdinium</taxon>
    </lineage>
</organism>
<keyword evidence="3" id="KW-1185">Reference proteome</keyword>
<protein>
    <submittedName>
        <fullName evidence="2">Uncharacterized protein</fullName>
    </submittedName>
</protein>
<name>A0ABP0KYD9_9DINO</name>
<evidence type="ECO:0000313" key="2">
    <source>
        <dbReference type="EMBL" id="CAK9031916.1"/>
    </source>
</evidence>
<feature type="compositionally biased region" description="Basic and acidic residues" evidence="1">
    <location>
        <begin position="1"/>
        <end position="13"/>
    </location>
</feature>